<gene>
    <name evidence="4" type="ORF">G3I74_05615</name>
</gene>
<feature type="compositionally biased region" description="Polar residues" evidence="1">
    <location>
        <begin position="21"/>
        <end position="33"/>
    </location>
</feature>
<accession>A0A845UTQ5</accession>
<keyword evidence="2" id="KW-0472">Membrane</keyword>
<keyword evidence="2" id="KW-0812">Transmembrane</keyword>
<feature type="region of interest" description="Disordered" evidence="1">
    <location>
        <begin position="20"/>
        <end position="46"/>
    </location>
</feature>
<evidence type="ECO:0000313" key="5">
    <source>
        <dbReference type="Proteomes" id="UP000484885"/>
    </source>
</evidence>
<evidence type="ECO:0000256" key="1">
    <source>
        <dbReference type="SAM" id="MobiDB-lite"/>
    </source>
</evidence>
<name>A0A845UTQ5_9GAMM</name>
<evidence type="ECO:0000256" key="3">
    <source>
        <dbReference type="SAM" id="SignalP"/>
    </source>
</evidence>
<protein>
    <submittedName>
        <fullName evidence="4">Uncharacterized protein</fullName>
    </submittedName>
</protein>
<keyword evidence="3" id="KW-0732">Signal</keyword>
<feature type="transmembrane region" description="Helical" evidence="2">
    <location>
        <begin position="58"/>
        <end position="76"/>
    </location>
</feature>
<feature type="signal peptide" evidence="3">
    <location>
        <begin position="1"/>
        <end position="23"/>
    </location>
</feature>
<feature type="chain" id="PRO_5032734290" evidence="3">
    <location>
        <begin position="24"/>
        <end position="97"/>
    </location>
</feature>
<keyword evidence="5" id="KW-1185">Reference proteome</keyword>
<sequence>MRLIATSFLLLVLGLAVPGYSSAQDETPPNDSEPSGYMDPDERSPLAALNPADSSLEVWIGPIILGVFAFFLALFIRRYSKPRRQDQAQKDIDEPRD</sequence>
<reference evidence="4 5" key="1">
    <citation type="submission" date="2020-02" db="EMBL/GenBank/DDBJ databases">
        <authorList>
            <person name="Zhang X.-Y."/>
        </authorList>
    </citation>
    <scope>NUCLEOTIDE SEQUENCE [LARGE SCALE GENOMIC DNA]</scope>
    <source>
        <strain evidence="4 5">C33</strain>
    </source>
</reference>
<dbReference type="RefSeq" id="WP_164210599.1">
    <property type="nucleotide sequence ID" value="NZ_JAAGSC010000037.1"/>
</dbReference>
<keyword evidence="2" id="KW-1133">Transmembrane helix</keyword>
<dbReference type="AlphaFoldDB" id="A0A845UTQ5"/>
<dbReference type="EMBL" id="JAAGSC010000037">
    <property type="protein sequence ID" value="NDY95203.1"/>
    <property type="molecule type" value="Genomic_DNA"/>
</dbReference>
<evidence type="ECO:0000313" key="4">
    <source>
        <dbReference type="EMBL" id="NDY95203.1"/>
    </source>
</evidence>
<dbReference type="Proteomes" id="UP000484885">
    <property type="component" value="Unassembled WGS sequence"/>
</dbReference>
<evidence type="ECO:0000256" key="2">
    <source>
        <dbReference type="SAM" id="Phobius"/>
    </source>
</evidence>
<comment type="caution">
    <text evidence="4">The sequence shown here is derived from an EMBL/GenBank/DDBJ whole genome shotgun (WGS) entry which is preliminary data.</text>
</comment>
<proteinExistence type="predicted"/>
<organism evidence="4 5">
    <name type="scientific">Wenzhouxiangella limi</name>
    <dbReference type="NCBI Taxonomy" id="2707351"/>
    <lineage>
        <taxon>Bacteria</taxon>
        <taxon>Pseudomonadati</taxon>
        <taxon>Pseudomonadota</taxon>
        <taxon>Gammaproteobacteria</taxon>
        <taxon>Chromatiales</taxon>
        <taxon>Wenzhouxiangellaceae</taxon>
        <taxon>Wenzhouxiangella</taxon>
    </lineage>
</organism>